<protein>
    <submittedName>
        <fullName evidence="1">Uncharacterized protein</fullName>
    </submittedName>
</protein>
<dbReference type="SUPFAM" id="SSF117281">
    <property type="entry name" value="Kelch motif"/>
    <property type="match status" value="1"/>
</dbReference>
<organism evidence="1 2">
    <name type="scientific">Linum trigynum</name>
    <dbReference type="NCBI Taxonomy" id="586398"/>
    <lineage>
        <taxon>Eukaryota</taxon>
        <taxon>Viridiplantae</taxon>
        <taxon>Streptophyta</taxon>
        <taxon>Embryophyta</taxon>
        <taxon>Tracheophyta</taxon>
        <taxon>Spermatophyta</taxon>
        <taxon>Magnoliopsida</taxon>
        <taxon>eudicotyledons</taxon>
        <taxon>Gunneridae</taxon>
        <taxon>Pentapetalae</taxon>
        <taxon>rosids</taxon>
        <taxon>fabids</taxon>
        <taxon>Malpighiales</taxon>
        <taxon>Linaceae</taxon>
        <taxon>Linum</taxon>
    </lineage>
</organism>
<dbReference type="EMBL" id="OZ034821">
    <property type="protein sequence ID" value="CAL1408661.1"/>
    <property type="molecule type" value="Genomic_DNA"/>
</dbReference>
<keyword evidence="2" id="KW-1185">Reference proteome</keyword>
<dbReference type="Gene3D" id="2.120.10.80">
    <property type="entry name" value="Kelch-type beta propeller"/>
    <property type="match status" value="1"/>
</dbReference>
<dbReference type="AlphaFoldDB" id="A0AAV2GDZ9"/>
<evidence type="ECO:0000313" key="1">
    <source>
        <dbReference type="EMBL" id="CAL1408661.1"/>
    </source>
</evidence>
<dbReference type="InterPro" id="IPR015915">
    <property type="entry name" value="Kelch-typ_b-propeller"/>
</dbReference>
<dbReference type="InterPro" id="IPR012871">
    <property type="entry name" value="DUF1668_ORYSA"/>
</dbReference>
<sequence length="447" mass="50163">MPLMMTRGGESGSMAPVMMTSESLEYLKNQATEPKWKGKTLYLRFEIDAYIWGIKVFEDTVKVGEIHLSNPVCKLDMHSDFALPVGMSLFWLNNKVYLVGGETISLKGPDPVRTISSMMKDTSQFCQSSDKVYEFDPSDLPNKTTCCFREIPDYRLPIPMPQPIVANIQGKVYVLHGDPIAGLPGCPEKPELAFQVLEFDHCSKSYRWRTLPIPPFFDVYSSFFGEWRDNVGVLGTRLFMLQFCEGDEIVHVFDSVKETWESHNEYEWPLDYVPSKNLSSLLISQRTERGSGMVHATDGYFIAFGNDCQLACQARVYATVSNFRGVMSDVQFLPDQLPAEFHPLAECKVIDLLEKDHGTSITFCVLYVANKRALLALSVFRVWLLSSMVVVKPKDGSPYLSREDKGEGGASDDGPRGGAYLGVEILETHFFSMGEVCPIGIGDAFFL</sequence>
<evidence type="ECO:0000313" key="2">
    <source>
        <dbReference type="Proteomes" id="UP001497516"/>
    </source>
</evidence>
<proteinExistence type="predicted"/>
<name>A0AAV2GDZ9_9ROSI</name>
<dbReference type="Proteomes" id="UP001497516">
    <property type="component" value="Chromosome 8"/>
</dbReference>
<gene>
    <name evidence="1" type="ORF">LTRI10_LOCUS48236</name>
</gene>
<reference evidence="1 2" key="1">
    <citation type="submission" date="2024-04" db="EMBL/GenBank/DDBJ databases">
        <authorList>
            <person name="Fracassetti M."/>
        </authorList>
    </citation>
    <scope>NUCLEOTIDE SEQUENCE [LARGE SCALE GENOMIC DNA]</scope>
</reference>
<dbReference type="Pfam" id="PF07893">
    <property type="entry name" value="DUF1668"/>
    <property type="match status" value="1"/>
</dbReference>
<accession>A0AAV2GDZ9</accession>